<dbReference type="AlphaFoldDB" id="A0A176WF62"/>
<proteinExistence type="predicted"/>
<dbReference type="EMBL" id="LVLJ01001131">
    <property type="protein sequence ID" value="OAE31241.1"/>
    <property type="molecule type" value="Genomic_DNA"/>
</dbReference>
<comment type="caution">
    <text evidence="2">The sequence shown here is derived from an EMBL/GenBank/DDBJ whole genome shotgun (WGS) entry which is preliminary data.</text>
</comment>
<dbReference type="Proteomes" id="UP000077202">
    <property type="component" value="Unassembled WGS sequence"/>
</dbReference>
<evidence type="ECO:0000313" key="2">
    <source>
        <dbReference type="EMBL" id="OAE31241.1"/>
    </source>
</evidence>
<feature type="region of interest" description="Disordered" evidence="1">
    <location>
        <begin position="30"/>
        <end position="63"/>
    </location>
</feature>
<evidence type="ECO:0000256" key="1">
    <source>
        <dbReference type="SAM" id="MobiDB-lite"/>
    </source>
</evidence>
<feature type="region of interest" description="Disordered" evidence="1">
    <location>
        <begin position="91"/>
        <end position="111"/>
    </location>
</feature>
<reference evidence="2" key="1">
    <citation type="submission" date="2016-03" db="EMBL/GenBank/DDBJ databases">
        <title>Mechanisms controlling the formation of the plant cell surface in tip-growing cells are functionally conserved among land plants.</title>
        <authorList>
            <person name="Honkanen S."/>
            <person name="Jones V.A."/>
            <person name="Morieri G."/>
            <person name="Champion C."/>
            <person name="Hetherington A.J."/>
            <person name="Kelly S."/>
            <person name="Saint-Marcoux D."/>
            <person name="Proust H."/>
            <person name="Prescott H."/>
            <person name="Dolan L."/>
        </authorList>
    </citation>
    <scope>NUCLEOTIDE SEQUENCE [LARGE SCALE GENOMIC DNA]</scope>
    <source>
        <tissue evidence="2">Whole gametophyte</tissue>
    </source>
</reference>
<organism evidence="2 3">
    <name type="scientific">Marchantia polymorpha subsp. ruderalis</name>
    <dbReference type="NCBI Taxonomy" id="1480154"/>
    <lineage>
        <taxon>Eukaryota</taxon>
        <taxon>Viridiplantae</taxon>
        <taxon>Streptophyta</taxon>
        <taxon>Embryophyta</taxon>
        <taxon>Marchantiophyta</taxon>
        <taxon>Marchantiopsida</taxon>
        <taxon>Marchantiidae</taxon>
        <taxon>Marchantiales</taxon>
        <taxon>Marchantiaceae</taxon>
        <taxon>Marchantia</taxon>
    </lineage>
</organism>
<protein>
    <submittedName>
        <fullName evidence="2">Uncharacterized protein</fullName>
    </submittedName>
</protein>
<accession>A0A176WF62</accession>
<gene>
    <name evidence="2" type="ORF">AXG93_2356s1060</name>
</gene>
<sequence length="175" mass="20518">MELLTEGENQEFLLEREIVGLEYEGVLRENEVVSDDDDVEPAQPLDKVDMSDDDIEERPAKRRRKLHTHLASEVVRLRSGLQTKRLAPARMRMTNAHARKKEAEMEDEWPSAKDLQPLKWQTLDGPMKRPIVEDEEGEEETEIETLDNGFSVRVNQQRLWSKIFDFRAKNLWMCV</sequence>
<evidence type="ECO:0000313" key="3">
    <source>
        <dbReference type="Proteomes" id="UP000077202"/>
    </source>
</evidence>
<name>A0A176WF62_MARPO</name>
<keyword evidence="3" id="KW-1185">Reference proteome</keyword>